<keyword evidence="2" id="KW-0812">Transmembrane</keyword>
<organism evidence="3 4">
    <name type="scientific">Streptomyces aquilus</name>
    <dbReference type="NCBI Taxonomy" id="2548456"/>
    <lineage>
        <taxon>Bacteria</taxon>
        <taxon>Bacillati</taxon>
        <taxon>Actinomycetota</taxon>
        <taxon>Actinomycetes</taxon>
        <taxon>Kitasatosporales</taxon>
        <taxon>Streptomycetaceae</taxon>
        <taxon>Streptomyces</taxon>
    </lineage>
</organism>
<evidence type="ECO:0000256" key="1">
    <source>
        <dbReference type="SAM" id="MobiDB-lite"/>
    </source>
</evidence>
<name>A0A3S9IHB5_9ACTN</name>
<dbReference type="Proteomes" id="UP000280197">
    <property type="component" value="Chromosome"/>
</dbReference>
<accession>A0A3S9IHB5</accession>
<feature type="compositionally biased region" description="Low complexity" evidence="1">
    <location>
        <begin position="135"/>
        <end position="149"/>
    </location>
</feature>
<protein>
    <submittedName>
        <fullName evidence="3">Uncharacterized protein</fullName>
    </submittedName>
</protein>
<evidence type="ECO:0000313" key="4">
    <source>
        <dbReference type="Proteomes" id="UP000280197"/>
    </source>
</evidence>
<keyword evidence="2" id="KW-0472">Membrane</keyword>
<feature type="transmembrane region" description="Helical" evidence="2">
    <location>
        <begin position="165"/>
        <end position="183"/>
    </location>
</feature>
<keyword evidence="4" id="KW-1185">Reference proteome</keyword>
<dbReference type="KEGG" id="saqu:EJC51_42175"/>
<feature type="transmembrane region" description="Helical" evidence="2">
    <location>
        <begin position="195"/>
        <end position="214"/>
    </location>
</feature>
<feature type="compositionally biased region" description="Basic and acidic residues" evidence="1">
    <location>
        <begin position="123"/>
        <end position="134"/>
    </location>
</feature>
<sequence>MVRAAVADRPLDEVAQLITLLEQSPRYARATADALRAVGLNRSVDDVTRLVVLLTRPPRDASGADEAIRAAAESRPVEEVTRLMALLRQAPLEPHCGQEAVRAAATGRPVEDLVELIGRLADERGGTHPPRQPEETAATPPAAPREGTPVPRAARVRFRSATPPAWPGRLAALALFGCAAAYFPAHQDGVSLRRYGFVLGLSGVCLLLALLVTLRPTAPPLTLAVLVPAALAATQLYAARFDSGRLSRALDLTLAPAWAAGLAAVCAALAALTALVVRLASPPPHLNTTERLLAEAQRTTD</sequence>
<feature type="transmembrane region" description="Helical" evidence="2">
    <location>
        <begin position="221"/>
        <end position="238"/>
    </location>
</feature>
<reference evidence="3 4" key="1">
    <citation type="submission" date="2018-12" db="EMBL/GenBank/DDBJ databases">
        <authorList>
            <person name="Li K."/>
        </authorList>
    </citation>
    <scope>NUCLEOTIDE SEQUENCE [LARGE SCALE GENOMIC DNA]</scope>
    <source>
        <strain evidence="4">CR22</strain>
    </source>
</reference>
<keyword evidence="2" id="KW-1133">Transmembrane helix</keyword>
<evidence type="ECO:0000313" key="3">
    <source>
        <dbReference type="EMBL" id="AZP23673.1"/>
    </source>
</evidence>
<proteinExistence type="predicted"/>
<dbReference type="AlphaFoldDB" id="A0A3S9IHB5"/>
<feature type="transmembrane region" description="Helical" evidence="2">
    <location>
        <begin position="258"/>
        <end position="277"/>
    </location>
</feature>
<gene>
    <name evidence="3" type="ORF">EJC51_42175</name>
</gene>
<evidence type="ECO:0000256" key="2">
    <source>
        <dbReference type="SAM" id="Phobius"/>
    </source>
</evidence>
<dbReference type="EMBL" id="CP034463">
    <property type="protein sequence ID" value="AZP23673.1"/>
    <property type="molecule type" value="Genomic_DNA"/>
</dbReference>
<feature type="region of interest" description="Disordered" evidence="1">
    <location>
        <begin position="123"/>
        <end position="149"/>
    </location>
</feature>